<dbReference type="Pfam" id="PF05016">
    <property type="entry name" value="ParE_toxin"/>
    <property type="match status" value="1"/>
</dbReference>
<protein>
    <submittedName>
        <fullName evidence="2">Addiction module toxin RelE</fullName>
    </submittedName>
</protein>
<dbReference type="InterPro" id="IPR035093">
    <property type="entry name" value="RelE/ParE_toxin_dom_sf"/>
</dbReference>
<keyword evidence="1" id="KW-1277">Toxin-antitoxin system</keyword>
<dbReference type="InterPro" id="IPR007712">
    <property type="entry name" value="RelE/ParE_toxin"/>
</dbReference>
<proteinExistence type="predicted"/>
<reference evidence="2 3" key="1">
    <citation type="submission" date="2017-03" db="EMBL/GenBank/DDBJ databases">
        <title>Phylogenomics and comparative genomics of Lactobacillus salivarius, a mammalian gut commensal.</title>
        <authorList>
            <person name="Harris H.M."/>
        </authorList>
    </citation>
    <scope>NUCLEOTIDE SEQUENCE [LARGE SCALE GENOMIC DNA]</scope>
    <source>
        <strain evidence="2 3">AH4231</strain>
    </source>
</reference>
<comment type="caution">
    <text evidence="2">The sequence shown here is derived from an EMBL/GenBank/DDBJ whole genome shotgun (WGS) entry which is preliminary data.</text>
</comment>
<name>A0A1V9T5M7_9LACO</name>
<dbReference type="AlphaFoldDB" id="A0A1V9T5M7"/>
<evidence type="ECO:0000313" key="3">
    <source>
        <dbReference type="Proteomes" id="UP000192353"/>
    </source>
</evidence>
<accession>A0A1V9T5M7</accession>
<sequence>MKEYNLVYAKSFADSLSELINTWENELFLSPETINKFVGNIQKSLELTTVFPEMYEEVSSKYGFSVKTYRIVIGKSYAIFYRIDEKNNNILVGRIFQSKQMKLEF</sequence>
<dbReference type="RefSeq" id="WP_049176124.1">
    <property type="nucleotide sequence ID" value="NZ_JAKNSJ010000006.1"/>
</dbReference>
<gene>
    <name evidence="2" type="ORF">B6U37_01325</name>
</gene>
<dbReference type="Proteomes" id="UP000192353">
    <property type="component" value="Unassembled WGS sequence"/>
</dbReference>
<dbReference type="Gene3D" id="3.30.2310.20">
    <property type="entry name" value="RelE-like"/>
    <property type="match status" value="1"/>
</dbReference>
<dbReference type="EMBL" id="NBEY01000015">
    <property type="protein sequence ID" value="OQR26061.1"/>
    <property type="molecule type" value="Genomic_DNA"/>
</dbReference>
<organism evidence="2 3">
    <name type="scientific">Ligilactobacillus salivarius</name>
    <dbReference type="NCBI Taxonomy" id="1624"/>
    <lineage>
        <taxon>Bacteria</taxon>
        <taxon>Bacillati</taxon>
        <taxon>Bacillota</taxon>
        <taxon>Bacilli</taxon>
        <taxon>Lactobacillales</taxon>
        <taxon>Lactobacillaceae</taxon>
        <taxon>Ligilactobacillus</taxon>
    </lineage>
</organism>
<evidence type="ECO:0000313" key="2">
    <source>
        <dbReference type="EMBL" id="OQR26061.1"/>
    </source>
</evidence>
<evidence type="ECO:0000256" key="1">
    <source>
        <dbReference type="ARBA" id="ARBA00022649"/>
    </source>
</evidence>